<accession>A0A1F4UKB4</accession>
<dbReference type="EMBL" id="MEUN01000014">
    <property type="protein sequence ID" value="OGC45302.1"/>
    <property type="molecule type" value="Genomic_DNA"/>
</dbReference>
<sequence length="81" mass="9135">MEEFNGEKGLVEHAEDLGGVVKDVQIEVPEEPKEKADFPKENFIEEEVGGRKEYIGVDGTRYDEYGNVILRGSDDDTEKSE</sequence>
<proteinExistence type="predicted"/>
<dbReference type="Proteomes" id="UP000177434">
    <property type="component" value="Unassembled WGS sequence"/>
</dbReference>
<evidence type="ECO:0000313" key="2">
    <source>
        <dbReference type="Proteomes" id="UP000177434"/>
    </source>
</evidence>
<comment type="caution">
    <text evidence="1">The sequence shown here is derived from an EMBL/GenBank/DDBJ whole genome shotgun (WGS) entry which is preliminary data.</text>
</comment>
<protein>
    <submittedName>
        <fullName evidence="1">Uncharacterized protein</fullName>
    </submittedName>
</protein>
<gene>
    <name evidence="1" type="ORF">A2400_01030</name>
</gene>
<name>A0A1F4UKB4_9BACT</name>
<organism evidence="1 2">
    <name type="scientific">candidate division WS6 bacterium RIFOXYB1_FULL_33_14</name>
    <dbReference type="NCBI Taxonomy" id="1817896"/>
    <lineage>
        <taxon>Bacteria</taxon>
        <taxon>Candidatus Dojkabacteria</taxon>
    </lineage>
</organism>
<reference evidence="1 2" key="1">
    <citation type="journal article" date="2016" name="Nat. Commun.">
        <title>Thousands of microbial genomes shed light on interconnected biogeochemical processes in an aquifer system.</title>
        <authorList>
            <person name="Anantharaman K."/>
            <person name="Brown C.T."/>
            <person name="Hug L.A."/>
            <person name="Sharon I."/>
            <person name="Castelle C.J."/>
            <person name="Probst A.J."/>
            <person name="Thomas B.C."/>
            <person name="Singh A."/>
            <person name="Wilkins M.J."/>
            <person name="Karaoz U."/>
            <person name="Brodie E.L."/>
            <person name="Williams K.H."/>
            <person name="Hubbard S.S."/>
            <person name="Banfield J.F."/>
        </authorList>
    </citation>
    <scope>NUCLEOTIDE SEQUENCE [LARGE SCALE GENOMIC DNA]</scope>
</reference>
<dbReference type="AlphaFoldDB" id="A0A1F4UKB4"/>
<evidence type="ECO:0000313" key="1">
    <source>
        <dbReference type="EMBL" id="OGC45302.1"/>
    </source>
</evidence>